<gene>
    <name evidence="2" type="ORF">PACLA_8A065744</name>
</gene>
<dbReference type="EMBL" id="CACRXK020000883">
    <property type="protein sequence ID" value="CAB3985539.1"/>
    <property type="molecule type" value="Genomic_DNA"/>
</dbReference>
<comment type="caution">
    <text evidence="2">The sequence shown here is derived from an EMBL/GenBank/DDBJ whole genome shotgun (WGS) entry which is preliminary data.</text>
</comment>
<dbReference type="PANTHER" id="PTHR37984:SF9">
    <property type="entry name" value="INTEGRASE CATALYTIC DOMAIN-CONTAINING PROTEIN"/>
    <property type="match status" value="1"/>
</dbReference>
<dbReference type="Proteomes" id="UP001152795">
    <property type="component" value="Unassembled WGS sequence"/>
</dbReference>
<dbReference type="PANTHER" id="PTHR37984">
    <property type="entry name" value="PROTEIN CBG26694"/>
    <property type="match status" value="1"/>
</dbReference>
<protein>
    <submittedName>
        <fullName evidence="2">Transposon Ty3-I Gag-Pol poly, partial</fullName>
    </submittedName>
</protein>
<name>A0A6S7G8U7_PARCT</name>
<dbReference type="OrthoDB" id="6143850at2759"/>
<sequence length="764" mass="85469">MPKHKCPFPECTYETEDISDELAVVMITIHNTGAHTNTPAPTQLTQACKVERVKRPNVCAGGSSEEWSYFITRWQEYAEATKIQGKEKVIQLLECCDENLRKDMTRNEGGSLVDKTADEVMAAIKKLAVRAENIMVARVELHNMQQDRDEPIRHFEARLRGQANICKFTIPCPTCNVDLNYTEQILRDIVTRGLADHEIQLDLLGDKNQDMSLEEVIQFIEAKEAGKRSAGRLQEAQSLNATRSQYYKAKRDGLKSQHLTTKDTCYYCGQNGHGKRASKSIRKHSCPAYGKTCGHCGRPNHIETVCLQKTKPKPPLPQKANNDQEGAIFDSLCSTSCGISIDHHLYNQLNDCWVRQSSKPQPFITLATTVCPEDYKTFGMTPPEIPRRRLQIPVMADTGCQSCLASMKIIERFGLQQKDLIPVTMRMVAANNKGINILGATILRFSGRSKSGATLETRQITYVTSDSERLFLSREACVALGMISETFPTVGEASPLITLPPSDASPGNTNTTPKQTPQSALTAPCNCPLRQKPPPRPTQPPFPANNANRAHLQQWLLDYYAASTFNTCEHQPLPLMHGPPMRLMVNPDATPVAHHTPIPVPLHWQEDVKAGLDRDVALGVLEPVPIGEPVTWCHRMVVCAKKNGQPRRTVDLQALNLHATRETHHTQSPFHQARSVPTNKKKTIFDCWNGYHSVAIHPDDRHLTTFITPWGRFRYKTAPQGYIASGDGFSRRFDEIVSDIPDKTKCIDDALLWADNIEGSFSKQ</sequence>
<evidence type="ECO:0000256" key="1">
    <source>
        <dbReference type="SAM" id="MobiDB-lite"/>
    </source>
</evidence>
<dbReference type="InterPro" id="IPR043502">
    <property type="entry name" value="DNA/RNA_pol_sf"/>
</dbReference>
<dbReference type="Gene3D" id="3.10.10.10">
    <property type="entry name" value="HIV Type 1 Reverse Transcriptase, subunit A, domain 1"/>
    <property type="match status" value="1"/>
</dbReference>
<dbReference type="Gene3D" id="3.30.70.270">
    <property type="match status" value="1"/>
</dbReference>
<dbReference type="InterPro" id="IPR043128">
    <property type="entry name" value="Rev_trsase/Diguanyl_cyclase"/>
</dbReference>
<keyword evidence="3" id="KW-1185">Reference proteome</keyword>
<reference evidence="2" key="1">
    <citation type="submission" date="2020-04" db="EMBL/GenBank/DDBJ databases">
        <authorList>
            <person name="Alioto T."/>
            <person name="Alioto T."/>
            <person name="Gomez Garrido J."/>
        </authorList>
    </citation>
    <scope>NUCLEOTIDE SEQUENCE</scope>
    <source>
        <strain evidence="2">A484AB</strain>
    </source>
</reference>
<feature type="compositionally biased region" description="Pro residues" evidence="1">
    <location>
        <begin position="531"/>
        <end position="543"/>
    </location>
</feature>
<dbReference type="AlphaFoldDB" id="A0A6S7G8U7"/>
<organism evidence="2 3">
    <name type="scientific">Paramuricea clavata</name>
    <name type="common">Red gorgonian</name>
    <name type="synonym">Violescent sea-whip</name>
    <dbReference type="NCBI Taxonomy" id="317549"/>
    <lineage>
        <taxon>Eukaryota</taxon>
        <taxon>Metazoa</taxon>
        <taxon>Cnidaria</taxon>
        <taxon>Anthozoa</taxon>
        <taxon>Octocorallia</taxon>
        <taxon>Malacalcyonacea</taxon>
        <taxon>Plexauridae</taxon>
        <taxon>Paramuricea</taxon>
    </lineage>
</organism>
<accession>A0A6S7G8U7</accession>
<proteinExistence type="predicted"/>
<feature type="compositionally biased region" description="Polar residues" evidence="1">
    <location>
        <begin position="505"/>
        <end position="521"/>
    </location>
</feature>
<feature type="region of interest" description="Disordered" evidence="1">
    <location>
        <begin position="494"/>
        <end position="546"/>
    </location>
</feature>
<evidence type="ECO:0000313" key="3">
    <source>
        <dbReference type="Proteomes" id="UP001152795"/>
    </source>
</evidence>
<dbReference type="SUPFAM" id="SSF56672">
    <property type="entry name" value="DNA/RNA polymerases"/>
    <property type="match status" value="1"/>
</dbReference>
<evidence type="ECO:0000313" key="2">
    <source>
        <dbReference type="EMBL" id="CAB3985539.1"/>
    </source>
</evidence>
<dbReference type="InterPro" id="IPR050951">
    <property type="entry name" value="Retrovirus_Pol_polyprotein"/>
</dbReference>